<sequence length="485" mass="55136">MGKKRPHQHHSPPSQPDPKKKSTPKLPVFASYLDAPSLLPKVKLLCEIIATTPSSSVETLLEDTGLRVSREDVENVLKLSYAFPGPAVKFFRWAGHQLHHQLSPYAWNLVVDMLGKNALFDAMWDAVKSMRREGLISLATFASIFSSYVIYDRVKEAIMTFKVMEQYGCPKDVVALNSLLSAICREGKTSEAVEFLRVAKNEIKPDVDTYAILLEGWENEGNVICSRETFMDMVVEIGWDPGNVPAYDSFLSTLLKGPDGMIEALKYLETMKERKCSPGVKFFNVALEDCLKNSDVRGARLLWEAMVVKMGFRPDSQMYNSMIALYCYTNNTDSAKKMLDDMVLYGVFPDAKSYNLLFQFLIKNRKLKEALAVFIEMVKNECFPTQANCAAAVRVFVENGDPYVAIKVWKFMIENYDSDLEETGNFLVVGLRDLNMLPEAVKYAEVMIERRIKLSSSSMSRLKQSLARERKEFVYEQLLTKWKAH</sequence>
<dbReference type="InterPro" id="IPR011990">
    <property type="entry name" value="TPR-like_helical_dom_sf"/>
</dbReference>
<evidence type="ECO:0000256" key="4">
    <source>
        <dbReference type="SAM" id="MobiDB-lite"/>
    </source>
</evidence>
<feature type="repeat" description="PPR" evidence="3">
    <location>
        <begin position="103"/>
        <end position="137"/>
    </location>
</feature>
<comment type="caution">
    <text evidence="6">The sequence shown here is derived from an EMBL/GenBank/DDBJ whole genome shotgun (WGS) entry which is preliminary data.</text>
</comment>
<dbReference type="AlphaFoldDB" id="A0AAV5MB57"/>
<dbReference type="InterPro" id="IPR002885">
    <property type="entry name" value="PPR_rpt"/>
</dbReference>
<evidence type="ECO:0000256" key="3">
    <source>
        <dbReference type="PROSITE-ProRule" id="PRU00708"/>
    </source>
</evidence>
<proteinExistence type="inferred from homology"/>
<dbReference type="GO" id="GO:0003729">
    <property type="term" value="F:mRNA binding"/>
    <property type="evidence" value="ECO:0007669"/>
    <property type="project" value="TreeGrafter"/>
</dbReference>
<feature type="repeat" description="PPR" evidence="3">
    <location>
        <begin position="350"/>
        <end position="384"/>
    </location>
</feature>
<keyword evidence="2" id="KW-0677">Repeat</keyword>
<dbReference type="Proteomes" id="UP001054252">
    <property type="component" value="Unassembled WGS sequence"/>
</dbReference>
<dbReference type="Pfam" id="PF13041">
    <property type="entry name" value="PPR_2"/>
    <property type="match status" value="2"/>
</dbReference>
<keyword evidence="5" id="KW-0472">Membrane</keyword>
<protein>
    <recommendedName>
        <fullName evidence="8">Pentatricopeptide repeat-containing protein</fullName>
    </recommendedName>
</protein>
<dbReference type="Gene3D" id="1.25.40.10">
    <property type="entry name" value="Tetratricopeptide repeat domain"/>
    <property type="match status" value="2"/>
</dbReference>
<dbReference type="PANTHER" id="PTHR47933">
    <property type="entry name" value="PENTATRICOPEPTIDE REPEAT-CONTAINING PROTEIN 1, MITOCHONDRIAL"/>
    <property type="match status" value="1"/>
</dbReference>
<evidence type="ECO:0000256" key="1">
    <source>
        <dbReference type="ARBA" id="ARBA00007626"/>
    </source>
</evidence>
<dbReference type="PROSITE" id="PS51375">
    <property type="entry name" value="PPR"/>
    <property type="match status" value="4"/>
</dbReference>
<dbReference type="PANTHER" id="PTHR47933:SF14">
    <property type="entry name" value="PENTATRICOPEPTIDE REPEAT (PPR) SUPERFAMILY PROTEIN"/>
    <property type="match status" value="1"/>
</dbReference>
<feature type="region of interest" description="Disordered" evidence="4">
    <location>
        <begin position="1"/>
        <end position="23"/>
    </location>
</feature>
<evidence type="ECO:0000313" key="6">
    <source>
        <dbReference type="EMBL" id="GKV47108.1"/>
    </source>
</evidence>
<dbReference type="NCBIfam" id="TIGR00756">
    <property type="entry name" value="PPR"/>
    <property type="match status" value="2"/>
</dbReference>
<dbReference type="InterPro" id="IPR051240">
    <property type="entry name" value="Mito_RNA-Proc/Resp"/>
</dbReference>
<organism evidence="6 7">
    <name type="scientific">Rubroshorea leprosula</name>
    <dbReference type="NCBI Taxonomy" id="152421"/>
    <lineage>
        <taxon>Eukaryota</taxon>
        <taxon>Viridiplantae</taxon>
        <taxon>Streptophyta</taxon>
        <taxon>Embryophyta</taxon>
        <taxon>Tracheophyta</taxon>
        <taxon>Spermatophyta</taxon>
        <taxon>Magnoliopsida</taxon>
        <taxon>eudicotyledons</taxon>
        <taxon>Gunneridae</taxon>
        <taxon>Pentapetalae</taxon>
        <taxon>rosids</taxon>
        <taxon>malvids</taxon>
        <taxon>Malvales</taxon>
        <taxon>Dipterocarpaceae</taxon>
        <taxon>Rubroshorea</taxon>
    </lineage>
</organism>
<reference evidence="6 7" key="1">
    <citation type="journal article" date="2021" name="Commun. Biol.">
        <title>The genome of Shorea leprosula (Dipterocarpaceae) highlights the ecological relevance of drought in aseasonal tropical rainforests.</title>
        <authorList>
            <person name="Ng K.K.S."/>
            <person name="Kobayashi M.J."/>
            <person name="Fawcett J.A."/>
            <person name="Hatakeyama M."/>
            <person name="Paape T."/>
            <person name="Ng C.H."/>
            <person name="Ang C.C."/>
            <person name="Tnah L.H."/>
            <person name="Lee C.T."/>
            <person name="Nishiyama T."/>
            <person name="Sese J."/>
            <person name="O'Brien M.J."/>
            <person name="Copetti D."/>
            <person name="Mohd Noor M.I."/>
            <person name="Ong R.C."/>
            <person name="Putra M."/>
            <person name="Sireger I.Z."/>
            <person name="Indrioko S."/>
            <person name="Kosugi Y."/>
            <person name="Izuno A."/>
            <person name="Isagi Y."/>
            <person name="Lee S.L."/>
            <person name="Shimizu K.K."/>
        </authorList>
    </citation>
    <scope>NUCLEOTIDE SEQUENCE [LARGE SCALE GENOMIC DNA]</scope>
    <source>
        <strain evidence="6">214</strain>
    </source>
</reference>
<feature type="repeat" description="PPR" evidence="3">
    <location>
        <begin position="315"/>
        <end position="349"/>
    </location>
</feature>
<comment type="similarity">
    <text evidence="1">Belongs to the PPR family. P subfamily.</text>
</comment>
<dbReference type="Pfam" id="PF01535">
    <property type="entry name" value="PPR"/>
    <property type="match status" value="2"/>
</dbReference>
<evidence type="ECO:0000256" key="5">
    <source>
        <dbReference type="SAM" id="Phobius"/>
    </source>
</evidence>
<feature type="transmembrane region" description="Helical" evidence="5">
    <location>
        <begin position="134"/>
        <end position="151"/>
    </location>
</feature>
<keyword evidence="5" id="KW-1133">Transmembrane helix</keyword>
<feature type="compositionally biased region" description="Basic residues" evidence="4">
    <location>
        <begin position="1"/>
        <end position="10"/>
    </location>
</feature>
<accession>A0AAV5MB57</accession>
<feature type="repeat" description="PPR" evidence="3">
    <location>
        <begin position="172"/>
        <end position="202"/>
    </location>
</feature>
<evidence type="ECO:0000313" key="7">
    <source>
        <dbReference type="Proteomes" id="UP001054252"/>
    </source>
</evidence>
<gene>
    <name evidence="6" type="ORF">SLEP1_g54033</name>
</gene>
<evidence type="ECO:0000256" key="2">
    <source>
        <dbReference type="ARBA" id="ARBA00022737"/>
    </source>
</evidence>
<name>A0AAV5MB57_9ROSI</name>
<keyword evidence="5" id="KW-0812">Transmembrane</keyword>
<dbReference type="EMBL" id="BPVZ01000221">
    <property type="protein sequence ID" value="GKV47108.1"/>
    <property type="molecule type" value="Genomic_DNA"/>
</dbReference>
<evidence type="ECO:0008006" key="8">
    <source>
        <dbReference type="Google" id="ProtNLM"/>
    </source>
</evidence>
<keyword evidence="7" id="KW-1185">Reference proteome</keyword>